<name>A0A0C4E9P0_MAGP6</name>
<proteinExistence type="predicted"/>
<feature type="signal peptide" evidence="1">
    <location>
        <begin position="1"/>
        <end position="23"/>
    </location>
</feature>
<organism evidence="3 4">
    <name type="scientific">Magnaporthiopsis poae (strain ATCC 64411 / 73-15)</name>
    <name type="common">Kentucky bluegrass fungus</name>
    <name type="synonym">Magnaporthe poae</name>
    <dbReference type="NCBI Taxonomy" id="644358"/>
    <lineage>
        <taxon>Eukaryota</taxon>
        <taxon>Fungi</taxon>
        <taxon>Dikarya</taxon>
        <taxon>Ascomycota</taxon>
        <taxon>Pezizomycotina</taxon>
        <taxon>Sordariomycetes</taxon>
        <taxon>Sordariomycetidae</taxon>
        <taxon>Magnaporthales</taxon>
        <taxon>Magnaporthaceae</taxon>
        <taxon>Magnaporthiopsis</taxon>
    </lineage>
</organism>
<dbReference type="AlphaFoldDB" id="A0A0C4E9P0"/>
<dbReference type="eggNOG" id="ENOG502TG6A">
    <property type="taxonomic scope" value="Eukaryota"/>
</dbReference>
<dbReference type="EMBL" id="ADBL01002290">
    <property type="status" value="NOT_ANNOTATED_CDS"/>
    <property type="molecule type" value="Genomic_DNA"/>
</dbReference>
<evidence type="ECO:0000313" key="4">
    <source>
        <dbReference type="Proteomes" id="UP000011715"/>
    </source>
</evidence>
<dbReference type="Proteomes" id="UP000011715">
    <property type="component" value="Unassembled WGS sequence"/>
</dbReference>
<reference evidence="3" key="5">
    <citation type="submission" date="2015-06" db="UniProtKB">
        <authorList>
            <consortium name="EnsemblFungi"/>
        </authorList>
    </citation>
    <scope>IDENTIFICATION</scope>
    <source>
        <strain evidence="3">ATCC 64411</strain>
    </source>
</reference>
<reference evidence="3" key="4">
    <citation type="journal article" date="2015" name="G3 (Bethesda)">
        <title>Genome sequences of three phytopathogenic species of the Magnaporthaceae family of fungi.</title>
        <authorList>
            <person name="Okagaki L.H."/>
            <person name="Nunes C.C."/>
            <person name="Sailsbery J."/>
            <person name="Clay B."/>
            <person name="Brown D."/>
            <person name="John T."/>
            <person name="Oh Y."/>
            <person name="Young N."/>
            <person name="Fitzgerald M."/>
            <person name="Haas B.J."/>
            <person name="Zeng Q."/>
            <person name="Young S."/>
            <person name="Adiconis X."/>
            <person name="Fan L."/>
            <person name="Levin J.Z."/>
            <person name="Mitchell T.K."/>
            <person name="Okubara P.A."/>
            <person name="Farman M.L."/>
            <person name="Kohn L.M."/>
            <person name="Birren B."/>
            <person name="Ma L.-J."/>
            <person name="Dean R.A."/>
        </authorList>
    </citation>
    <scope>NUCLEOTIDE SEQUENCE</scope>
    <source>
        <strain evidence="3">ATCC 64411 / 73-15</strain>
    </source>
</reference>
<reference evidence="4" key="2">
    <citation type="submission" date="2010-05" db="EMBL/GenBank/DDBJ databases">
        <title>The genome sequence of Magnaporthe poae strain ATCC 64411.</title>
        <authorList>
            <person name="Ma L.-J."/>
            <person name="Dead R."/>
            <person name="Young S."/>
            <person name="Zeng Q."/>
            <person name="Koehrsen M."/>
            <person name="Alvarado L."/>
            <person name="Berlin A."/>
            <person name="Chapman S.B."/>
            <person name="Chen Z."/>
            <person name="Freedman E."/>
            <person name="Gellesch M."/>
            <person name="Goldberg J."/>
            <person name="Griggs A."/>
            <person name="Gujja S."/>
            <person name="Heilman E.R."/>
            <person name="Heiman D."/>
            <person name="Hepburn T."/>
            <person name="Howarth C."/>
            <person name="Jen D."/>
            <person name="Larson L."/>
            <person name="Mehta T."/>
            <person name="Neiman D."/>
            <person name="Pearson M."/>
            <person name="Roberts A."/>
            <person name="Saif S."/>
            <person name="Shea T."/>
            <person name="Shenoy N."/>
            <person name="Sisk P."/>
            <person name="Stolte C."/>
            <person name="Sykes S."/>
            <person name="Walk T."/>
            <person name="White J."/>
            <person name="Yandava C."/>
            <person name="Haas B."/>
            <person name="Nusbaum C."/>
            <person name="Birren B."/>
        </authorList>
    </citation>
    <scope>NUCLEOTIDE SEQUENCE [LARGE SCALE GENOMIC DNA]</scope>
    <source>
        <strain evidence="4">ATCC 64411 / 73-15</strain>
    </source>
</reference>
<sequence length="350" mass="38740">MKSSQVLAAMLQAHVLLAGKASALWTRGAAERALYYSIYVMEDIMGSTDPSFGGDGFKIAPDCKGSRATGSAIFRVANRCTLGEFLDHIWRETPTNNKGVEIGRDTRPNTVWPENTKTVSGAMQIISFIEGAKDASGNQVALHAKAGSGQISQYGHMGFVDEEKLWPSKGLTNSLESFFKSLELCGERAKEINDYWNKAKADKKLIVLPEQKGKHQWPQYDDHIKAEARYNKHLEAAKEAAQITRDFRVQDLKKYIKVNGRWKLGLGTNAVFDTVQSRSGKVGSWFEVNRDRTVAEMVKDLKISPAEAGAKFDAHLASIQTGQGYLGHQAAITNIEKTMRILDNIDVVCQ</sequence>
<dbReference type="EMBL" id="GL876974">
    <property type="protein sequence ID" value="KLU90374.1"/>
    <property type="molecule type" value="Genomic_DNA"/>
</dbReference>
<accession>A0A0C4E9P0</accession>
<dbReference type="STRING" id="644358.A0A0C4E9P0"/>
<reference evidence="2" key="3">
    <citation type="submission" date="2011-03" db="EMBL/GenBank/DDBJ databases">
        <title>Annotation of Magnaporthe poae ATCC 64411.</title>
        <authorList>
            <person name="Ma L.-J."/>
            <person name="Dead R."/>
            <person name="Young S.K."/>
            <person name="Zeng Q."/>
            <person name="Gargeya S."/>
            <person name="Fitzgerald M."/>
            <person name="Haas B."/>
            <person name="Abouelleil A."/>
            <person name="Alvarado L."/>
            <person name="Arachchi H.M."/>
            <person name="Berlin A."/>
            <person name="Brown A."/>
            <person name="Chapman S.B."/>
            <person name="Chen Z."/>
            <person name="Dunbar C."/>
            <person name="Freedman E."/>
            <person name="Gearin G."/>
            <person name="Gellesch M."/>
            <person name="Goldberg J."/>
            <person name="Griggs A."/>
            <person name="Gujja S."/>
            <person name="Heiman D."/>
            <person name="Howarth C."/>
            <person name="Larson L."/>
            <person name="Lui A."/>
            <person name="MacDonald P.J.P."/>
            <person name="Mehta T."/>
            <person name="Montmayeur A."/>
            <person name="Murphy C."/>
            <person name="Neiman D."/>
            <person name="Pearson M."/>
            <person name="Priest M."/>
            <person name="Roberts A."/>
            <person name="Saif S."/>
            <person name="Shea T."/>
            <person name="Shenoy N."/>
            <person name="Sisk P."/>
            <person name="Stolte C."/>
            <person name="Sykes S."/>
            <person name="Yandava C."/>
            <person name="Wortman J."/>
            <person name="Nusbaum C."/>
            <person name="Birren B."/>
        </authorList>
    </citation>
    <scope>NUCLEOTIDE SEQUENCE</scope>
    <source>
        <strain evidence="2">ATCC 64411</strain>
    </source>
</reference>
<gene>
    <name evidence="2" type="ORF">MAPG_09336</name>
</gene>
<dbReference type="EnsemblFungi" id="MAPG_09336T0">
    <property type="protein sequence ID" value="MAPG_09336T0"/>
    <property type="gene ID" value="MAPG_09336"/>
</dbReference>
<dbReference type="VEuPathDB" id="FungiDB:MAPG_09336"/>
<keyword evidence="4" id="KW-1185">Reference proteome</keyword>
<dbReference type="OrthoDB" id="5030330at2759"/>
<evidence type="ECO:0000313" key="3">
    <source>
        <dbReference type="EnsemblFungi" id="MAPG_09336T0"/>
    </source>
</evidence>
<keyword evidence="1" id="KW-0732">Signal</keyword>
<evidence type="ECO:0000313" key="2">
    <source>
        <dbReference type="EMBL" id="KLU90374.1"/>
    </source>
</evidence>
<reference evidence="2" key="1">
    <citation type="submission" date="2010-05" db="EMBL/GenBank/DDBJ databases">
        <title>The Genome Sequence of Magnaporthe poae strain ATCC 64411.</title>
        <authorList>
            <consortium name="The Broad Institute Genome Sequencing Platform"/>
            <consortium name="Broad Institute Genome Sequencing Center for Infectious Disease"/>
            <person name="Ma L.-J."/>
            <person name="Dead R."/>
            <person name="Young S."/>
            <person name="Zeng Q."/>
            <person name="Koehrsen M."/>
            <person name="Alvarado L."/>
            <person name="Berlin A."/>
            <person name="Chapman S.B."/>
            <person name="Chen Z."/>
            <person name="Freedman E."/>
            <person name="Gellesch M."/>
            <person name="Goldberg J."/>
            <person name="Griggs A."/>
            <person name="Gujja S."/>
            <person name="Heilman E.R."/>
            <person name="Heiman D."/>
            <person name="Hepburn T."/>
            <person name="Howarth C."/>
            <person name="Jen D."/>
            <person name="Larson L."/>
            <person name="Mehta T."/>
            <person name="Neiman D."/>
            <person name="Pearson M."/>
            <person name="Roberts A."/>
            <person name="Saif S."/>
            <person name="Shea T."/>
            <person name="Shenoy N."/>
            <person name="Sisk P."/>
            <person name="Stolte C."/>
            <person name="Sykes S."/>
            <person name="Walk T."/>
            <person name="White J."/>
            <person name="Yandava C."/>
            <person name="Haas B."/>
            <person name="Nusbaum C."/>
            <person name="Birren B."/>
        </authorList>
    </citation>
    <scope>NUCLEOTIDE SEQUENCE</scope>
    <source>
        <strain evidence="2">ATCC 64411</strain>
    </source>
</reference>
<evidence type="ECO:0000256" key="1">
    <source>
        <dbReference type="SAM" id="SignalP"/>
    </source>
</evidence>
<protein>
    <submittedName>
        <fullName evidence="2 3">Uncharacterized protein</fullName>
    </submittedName>
</protein>
<feature type="chain" id="PRO_5009385846" evidence="1">
    <location>
        <begin position="24"/>
        <end position="350"/>
    </location>
</feature>